<reference evidence="2" key="1">
    <citation type="journal article" date="2019" name="Int. J. Syst. Evol. Microbiol.">
        <title>The Global Catalogue of Microorganisms (GCM) 10K type strain sequencing project: providing services to taxonomists for standard genome sequencing and annotation.</title>
        <authorList>
            <consortium name="The Broad Institute Genomics Platform"/>
            <consortium name="The Broad Institute Genome Sequencing Center for Infectious Disease"/>
            <person name="Wu L."/>
            <person name="Ma J."/>
        </authorList>
    </citation>
    <scope>NUCLEOTIDE SEQUENCE [LARGE SCALE GENOMIC DNA]</scope>
    <source>
        <strain evidence="2">JCM 17440</strain>
    </source>
</reference>
<evidence type="ECO:0008006" key="3">
    <source>
        <dbReference type="Google" id="ProtNLM"/>
    </source>
</evidence>
<protein>
    <recommendedName>
        <fullName evidence="3">Pyridoxamine 5'-phosphate oxidase putative domain-containing protein</fullName>
    </recommendedName>
</protein>
<gene>
    <name evidence="1" type="ORF">GCM10022254_59740</name>
</gene>
<sequence length="161" mass="17880">MRMTVAPDVLSTSLNAIKSSQARRRPTIMIINAEDGTPRISVPDCGELRVLDDRHLRVAIWPDDPVATDLDRGAPVLLIVADSPDVHLLHAEAHRLDNAAMVWTHYDLTITSSEIAGRGTGPQNQPADTAPADVHEEVLTDTRAFRWPRAYRPPRRTTQHT</sequence>
<name>A0ABP8CHT1_9ACTN</name>
<proteinExistence type="predicted"/>
<dbReference type="EMBL" id="BAABAS010000020">
    <property type="protein sequence ID" value="GAA4239476.1"/>
    <property type="molecule type" value="Genomic_DNA"/>
</dbReference>
<keyword evidence="2" id="KW-1185">Reference proteome</keyword>
<organism evidence="1 2">
    <name type="scientific">Actinomadura meridiana</name>
    <dbReference type="NCBI Taxonomy" id="559626"/>
    <lineage>
        <taxon>Bacteria</taxon>
        <taxon>Bacillati</taxon>
        <taxon>Actinomycetota</taxon>
        <taxon>Actinomycetes</taxon>
        <taxon>Streptosporangiales</taxon>
        <taxon>Thermomonosporaceae</taxon>
        <taxon>Actinomadura</taxon>
    </lineage>
</organism>
<accession>A0ABP8CHT1</accession>
<evidence type="ECO:0000313" key="2">
    <source>
        <dbReference type="Proteomes" id="UP001501710"/>
    </source>
</evidence>
<evidence type="ECO:0000313" key="1">
    <source>
        <dbReference type="EMBL" id="GAA4239476.1"/>
    </source>
</evidence>
<dbReference type="Proteomes" id="UP001501710">
    <property type="component" value="Unassembled WGS sequence"/>
</dbReference>
<comment type="caution">
    <text evidence="1">The sequence shown here is derived from an EMBL/GenBank/DDBJ whole genome shotgun (WGS) entry which is preliminary data.</text>
</comment>